<protein>
    <submittedName>
        <fullName evidence="1">Uncharacterized protein</fullName>
    </submittedName>
</protein>
<gene>
    <name evidence="1" type="ORF">TM448A02292_0007</name>
    <name evidence="2" type="ORF">TM448B01220_0020</name>
</gene>
<name>A0A6H1ZV05_9ZZZZ</name>
<evidence type="ECO:0000313" key="2">
    <source>
        <dbReference type="EMBL" id="QJH98163.1"/>
    </source>
</evidence>
<dbReference type="EMBL" id="MT144719">
    <property type="protein sequence ID" value="QJH98163.1"/>
    <property type="molecule type" value="Genomic_DNA"/>
</dbReference>
<organism evidence="1">
    <name type="scientific">viral metagenome</name>
    <dbReference type="NCBI Taxonomy" id="1070528"/>
    <lineage>
        <taxon>unclassified sequences</taxon>
        <taxon>metagenomes</taxon>
        <taxon>organismal metagenomes</taxon>
    </lineage>
</organism>
<reference evidence="1" key="1">
    <citation type="submission" date="2020-03" db="EMBL/GenBank/DDBJ databases">
        <title>The deep terrestrial virosphere.</title>
        <authorList>
            <person name="Holmfeldt K."/>
            <person name="Nilsson E."/>
            <person name="Simone D."/>
            <person name="Lopez-Fernandez M."/>
            <person name="Wu X."/>
            <person name="de Brujin I."/>
            <person name="Lundin D."/>
            <person name="Andersson A."/>
            <person name="Bertilsson S."/>
            <person name="Dopson M."/>
        </authorList>
    </citation>
    <scope>NUCLEOTIDE SEQUENCE</scope>
    <source>
        <strain evidence="1">TM448A02292</strain>
        <strain evidence="2">TM448B01220</strain>
    </source>
</reference>
<evidence type="ECO:0000313" key="1">
    <source>
        <dbReference type="EMBL" id="QJA51763.1"/>
    </source>
</evidence>
<accession>A0A6H1ZV05</accession>
<sequence length="63" mass="7235">MSGGKMTPYFIKSISHTEFEVKIVLGDCNNDKWEKVIVLSAQELAKGSITMTRKELYKRKELI</sequence>
<proteinExistence type="predicted"/>
<dbReference type="AlphaFoldDB" id="A0A6H1ZV05"/>
<dbReference type="EMBL" id="MT144287">
    <property type="protein sequence ID" value="QJA51763.1"/>
    <property type="molecule type" value="Genomic_DNA"/>
</dbReference>